<feature type="domain" description="MacB-like periplasmic core" evidence="9">
    <location>
        <begin position="20"/>
        <end position="218"/>
    </location>
</feature>
<dbReference type="InterPro" id="IPR050250">
    <property type="entry name" value="Macrolide_Exporter_MacB"/>
</dbReference>
<evidence type="ECO:0000256" key="7">
    <source>
        <dbReference type="SAM" id="Phobius"/>
    </source>
</evidence>
<dbReference type="RefSeq" id="WP_106612030.1">
    <property type="nucleotide sequence ID" value="NZ_JAUSTO010000001.1"/>
</dbReference>
<reference evidence="10" key="1">
    <citation type="submission" date="2023-07" db="EMBL/GenBank/DDBJ databases">
        <title>Genomic Encyclopedia of Type Strains, Phase IV (KMG-IV): sequencing the most valuable type-strain genomes for metagenomic binning, comparative biology and taxonomic classification.</title>
        <authorList>
            <person name="Goeker M."/>
        </authorList>
    </citation>
    <scope>NUCLEOTIDE SEQUENCE</scope>
    <source>
        <strain evidence="10">DSM 19659</strain>
    </source>
</reference>
<comment type="subcellular location">
    <subcellularLocation>
        <location evidence="1">Cell membrane</location>
        <topology evidence="1">Multi-pass membrane protein</topology>
    </subcellularLocation>
</comment>
<keyword evidence="11" id="KW-1185">Reference proteome</keyword>
<dbReference type="Pfam" id="PF02687">
    <property type="entry name" value="FtsX"/>
    <property type="match status" value="1"/>
</dbReference>
<dbReference type="GO" id="GO:0005886">
    <property type="term" value="C:plasma membrane"/>
    <property type="evidence" value="ECO:0007669"/>
    <property type="project" value="UniProtKB-SubCell"/>
</dbReference>
<evidence type="ECO:0000259" key="9">
    <source>
        <dbReference type="Pfam" id="PF12704"/>
    </source>
</evidence>
<keyword evidence="3 7" id="KW-0812">Transmembrane</keyword>
<feature type="transmembrane region" description="Helical" evidence="7">
    <location>
        <begin position="339"/>
        <end position="367"/>
    </location>
</feature>
<feature type="transmembrane region" description="Helical" evidence="7">
    <location>
        <begin position="21"/>
        <end position="41"/>
    </location>
</feature>
<accession>A0AAE3V938</accession>
<evidence type="ECO:0000256" key="5">
    <source>
        <dbReference type="ARBA" id="ARBA00023136"/>
    </source>
</evidence>
<comment type="similarity">
    <text evidence="6">Belongs to the ABC-4 integral membrane protein family.</text>
</comment>
<keyword evidence="4 7" id="KW-1133">Transmembrane helix</keyword>
<name>A0AAE3V938_9FIRM</name>
<keyword evidence="2" id="KW-1003">Cell membrane</keyword>
<evidence type="ECO:0000313" key="10">
    <source>
        <dbReference type="EMBL" id="MDQ0151565.1"/>
    </source>
</evidence>
<dbReference type="PANTHER" id="PTHR30572">
    <property type="entry name" value="MEMBRANE COMPONENT OF TRANSPORTER-RELATED"/>
    <property type="match status" value="1"/>
</dbReference>
<protein>
    <submittedName>
        <fullName evidence="10">ABC transport system permease protein</fullName>
    </submittedName>
</protein>
<gene>
    <name evidence="10" type="ORF">J2S20_000239</name>
</gene>
<evidence type="ECO:0000256" key="4">
    <source>
        <dbReference type="ARBA" id="ARBA00022989"/>
    </source>
</evidence>
<feature type="domain" description="ABC3 transporter permease C-terminal" evidence="8">
    <location>
        <begin position="289"/>
        <end position="400"/>
    </location>
</feature>
<dbReference type="Proteomes" id="UP001241537">
    <property type="component" value="Unassembled WGS sequence"/>
</dbReference>
<comment type="caution">
    <text evidence="10">The sequence shown here is derived from an EMBL/GenBank/DDBJ whole genome shotgun (WGS) entry which is preliminary data.</text>
</comment>
<evidence type="ECO:0000256" key="3">
    <source>
        <dbReference type="ARBA" id="ARBA00022692"/>
    </source>
</evidence>
<dbReference type="AlphaFoldDB" id="A0AAE3V938"/>
<organism evidence="10 11">
    <name type="scientific">Moryella indoligenes</name>
    <dbReference type="NCBI Taxonomy" id="371674"/>
    <lineage>
        <taxon>Bacteria</taxon>
        <taxon>Bacillati</taxon>
        <taxon>Bacillota</taxon>
        <taxon>Clostridia</taxon>
        <taxon>Lachnospirales</taxon>
        <taxon>Lachnospiraceae</taxon>
        <taxon>Moryella</taxon>
    </lineage>
</organism>
<evidence type="ECO:0000259" key="8">
    <source>
        <dbReference type="Pfam" id="PF02687"/>
    </source>
</evidence>
<evidence type="ECO:0000256" key="1">
    <source>
        <dbReference type="ARBA" id="ARBA00004651"/>
    </source>
</evidence>
<dbReference type="GO" id="GO:0022857">
    <property type="term" value="F:transmembrane transporter activity"/>
    <property type="evidence" value="ECO:0007669"/>
    <property type="project" value="TreeGrafter"/>
</dbReference>
<feature type="transmembrane region" description="Helical" evidence="7">
    <location>
        <begin position="278"/>
        <end position="306"/>
    </location>
</feature>
<feature type="transmembrane region" description="Helical" evidence="7">
    <location>
        <begin position="373"/>
        <end position="391"/>
    </location>
</feature>
<dbReference type="EMBL" id="JAUSTO010000001">
    <property type="protein sequence ID" value="MDQ0151565.1"/>
    <property type="molecule type" value="Genomic_DNA"/>
</dbReference>
<proteinExistence type="inferred from homology"/>
<evidence type="ECO:0000256" key="2">
    <source>
        <dbReference type="ARBA" id="ARBA00022475"/>
    </source>
</evidence>
<keyword evidence="5 7" id="KW-0472">Membrane</keyword>
<dbReference type="InterPro" id="IPR003838">
    <property type="entry name" value="ABC3_permease_C"/>
</dbReference>
<dbReference type="Pfam" id="PF12704">
    <property type="entry name" value="MacB_PCD"/>
    <property type="match status" value="1"/>
</dbReference>
<evidence type="ECO:0000256" key="6">
    <source>
        <dbReference type="ARBA" id="ARBA00038076"/>
    </source>
</evidence>
<dbReference type="PANTHER" id="PTHR30572:SF4">
    <property type="entry name" value="ABC TRANSPORTER PERMEASE YTRF"/>
    <property type="match status" value="1"/>
</dbReference>
<sequence length="408" mass="45495">MLVENMKMALTSLRANKMRSALTMLGIIIGIGSVISIVSIGDTMRKMFADIAKNVGVTQGAISIGYWLDDSEYRDTDYFSMEEMERIQELFSDRMVYTDSYASERGEARNNRKKLKLNFFGVKEKYWEVQPAILLEGRYLNEADLRERRENAVVNVETARKLFGSEHAVGQTFRSELGREIREFRVVGVYRQEVSPFQKLLSGNNDDSGEAYIPETLMRGADDTSYYMRYFWKLDASEEEILEYTNELKAFVSRTKNRRPEDWNIQTVQTQMKQVDGVMAGIAAAVGGIAAISLLVGGIGIMNIMLVSVTERTREIGIRKALGASTRDILIQFLTESALLSAMGGIIGILLSMLLVGLGGAIFRVAVVVKPSVIVLAVAFSATVGVFFGIYPAKKAAQEDPIVALRYE</sequence>
<dbReference type="InterPro" id="IPR025857">
    <property type="entry name" value="MacB_PCD"/>
</dbReference>
<evidence type="ECO:0000313" key="11">
    <source>
        <dbReference type="Proteomes" id="UP001241537"/>
    </source>
</evidence>